<evidence type="ECO:0000313" key="10">
    <source>
        <dbReference type="EMBL" id="ANI25309.1"/>
    </source>
</evidence>
<dbReference type="NCBIfam" id="TIGR01171">
    <property type="entry name" value="rplB_bact"/>
    <property type="match status" value="1"/>
</dbReference>
<dbReference type="SUPFAM" id="SSF50249">
    <property type="entry name" value="Nucleic acid-binding proteins"/>
    <property type="match status" value="1"/>
</dbReference>
<name>A0A191T4J0_SPIMX</name>
<comment type="similarity">
    <text evidence="1 6">Belongs to the universal ribosomal protein uL2 family.</text>
</comment>
<dbReference type="InterPro" id="IPR002171">
    <property type="entry name" value="Ribosomal_uL2"/>
</dbReference>
<gene>
    <name evidence="6 10" type="primary">rpl2</name>
</gene>
<dbReference type="SMART" id="SM01383">
    <property type="entry name" value="Ribosomal_L2"/>
    <property type="match status" value="1"/>
</dbReference>
<dbReference type="GO" id="GO:0016740">
    <property type="term" value="F:transferase activity"/>
    <property type="evidence" value="ECO:0007669"/>
    <property type="project" value="InterPro"/>
</dbReference>
<dbReference type="PIRSF" id="PIRSF002158">
    <property type="entry name" value="Ribosomal_L2"/>
    <property type="match status" value="1"/>
</dbReference>
<dbReference type="InterPro" id="IPR022671">
    <property type="entry name" value="Ribosomal_uL2_CS"/>
</dbReference>
<sequence length="277" mass="30532">MGIRSYRAYTPGTRNRSVSEFTEINKSRPEKRLTSKVSKHQGRNNRGVITSRHRGGGHKRLYRDIDFRRDKQGVNGTILTIEYDPNRNARICLTSYEDGEKRYILHSRGVMIGNQILSGPDAPIVPGNALPLTNIPLGTSVHNIELQPGKGGQIVRAAGTVAQIIAKAGQLATLRLPSGEIRLVPQACFATVGQVGNIDANNRKLGKAGAKRWLGKRPKVRGVVMNAADHPHGGGEGRAPIGRKRPLTPWGRPTLGKRTRSRQKYSENLILRRRKNA</sequence>
<feature type="region of interest" description="Disordered" evidence="7">
    <location>
        <begin position="226"/>
        <end position="264"/>
    </location>
</feature>
<dbReference type="GO" id="GO:0009507">
    <property type="term" value="C:chloroplast"/>
    <property type="evidence" value="ECO:0007669"/>
    <property type="project" value="UniProtKB-SubCell"/>
</dbReference>
<dbReference type="InterPro" id="IPR008991">
    <property type="entry name" value="Translation_prot_SH3-like_sf"/>
</dbReference>
<comment type="subcellular location">
    <subcellularLocation>
        <location evidence="6">Plastid</location>
        <location evidence="6">Chloroplast</location>
    </subcellularLocation>
</comment>
<dbReference type="InterPro" id="IPR014726">
    <property type="entry name" value="Ribosomal_uL2_dom3"/>
</dbReference>
<keyword evidence="10" id="KW-0150">Chloroplast</keyword>
<dbReference type="GO" id="GO:0003735">
    <property type="term" value="F:structural constituent of ribosome"/>
    <property type="evidence" value="ECO:0007669"/>
    <property type="project" value="InterPro"/>
</dbReference>
<evidence type="ECO:0000256" key="3">
    <source>
        <dbReference type="ARBA" id="ARBA00022640"/>
    </source>
</evidence>
<evidence type="ECO:0000256" key="6">
    <source>
        <dbReference type="HAMAP-Rule" id="MF_01320"/>
    </source>
</evidence>
<proteinExistence type="inferred from homology"/>
<evidence type="ECO:0000256" key="7">
    <source>
        <dbReference type="SAM" id="MobiDB-lite"/>
    </source>
</evidence>
<feature type="compositionally biased region" description="Basic and acidic residues" evidence="7">
    <location>
        <begin position="24"/>
        <end position="33"/>
    </location>
</feature>
<dbReference type="SUPFAM" id="SSF50104">
    <property type="entry name" value="Translation proteins SH3-like domain"/>
    <property type="match status" value="1"/>
</dbReference>
<dbReference type="FunFam" id="2.30.30.30:FF:000001">
    <property type="entry name" value="50S ribosomal protein L2"/>
    <property type="match status" value="1"/>
</dbReference>
<dbReference type="InterPro" id="IPR012340">
    <property type="entry name" value="NA-bd_OB-fold"/>
</dbReference>
<evidence type="ECO:0000256" key="5">
    <source>
        <dbReference type="ARBA" id="ARBA00023274"/>
    </source>
</evidence>
<dbReference type="Gene3D" id="2.40.50.140">
    <property type="entry name" value="Nucleic acid-binding proteins"/>
    <property type="match status" value="1"/>
</dbReference>
<protein>
    <recommendedName>
        <fullName evidence="6">Large ribosomal subunit protein uL2c</fullName>
    </recommendedName>
</protein>
<feature type="region of interest" description="Disordered" evidence="7">
    <location>
        <begin position="24"/>
        <end position="56"/>
    </location>
</feature>
<dbReference type="SMART" id="SM01382">
    <property type="entry name" value="Ribosomal_L2_C"/>
    <property type="match status" value="1"/>
</dbReference>
<accession>A0A191T4J0</accession>
<keyword evidence="5 6" id="KW-0687">Ribonucleoprotein</keyword>
<dbReference type="GO" id="GO:0032543">
    <property type="term" value="P:mitochondrial translation"/>
    <property type="evidence" value="ECO:0007669"/>
    <property type="project" value="TreeGrafter"/>
</dbReference>
<dbReference type="Pfam" id="PF03947">
    <property type="entry name" value="Ribosomal_L2_C"/>
    <property type="match status" value="1"/>
</dbReference>
<reference evidence="10" key="1">
    <citation type="journal article" date="2016" name="Front. Plant Sci.">
        <title>Comparative Chloroplast Genome Analyses of Streptophyte Green Algae Uncover Major Structural Alterations in the Klebsormidiophyceae, Coleochaetophyceae and Zygnematophyceae.</title>
        <authorList>
            <person name="Lemieux C."/>
            <person name="Otis C."/>
            <person name="Turmel M."/>
        </authorList>
    </citation>
    <scope>NUCLEOTIDE SEQUENCE</scope>
</reference>
<dbReference type="InterPro" id="IPR022669">
    <property type="entry name" value="Ribosomal_uL2_C"/>
</dbReference>
<keyword evidence="4 6" id="KW-0689">Ribosomal protein</keyword>
<evidence type="ECO:0000256" key="2">
    <source>
        <dbReference type="ARBA" id="ARBA00011838"/>
    </source>
</evidence>
<dbReference type="PANTHER" id="PTHR13691">
    <property type="entry name" value="RIBOSOMAL PROTEIN L2"/>
    <property type="match status" value="1"/>
</dbReference>
<organism evidence="10">
    <name type="scientific">Spirogyra maxima</name>
    <name type="common">Green alga</name>
    <dbReference type="NCBI Taxonomy" id="3180"/>
    <lineage>
        <taxon>Eukaryota</taxon>
        <taxon>Viridiplantae</taxon>
        <taxon>Streptophyta</taxon>
        <taxon>Zygnematophyceae</taxon>
        <taxon>Zygnematophycidae</taxon>
        <taxon>Spirogyrales</taxon>
        <taxon>Spirogyraceae</taxon>
        <taxon>Spirogyra</taxon>
    </lineage>
</organism>
<dbReference type="FunFam" id="2.40.50.140:FF:000003">
    <property type="entry name" value="50S ribosomal protein L2"/>
    <property type="match status" value="1"/>
</dbReference>
<dbReference type="EMBL" id="KU646489">
    <property type="protein sequence ID" value="ANI25309.1"/>
    <property type="molecule type" value="Genomic_DNA"/>
</dbReference>
<dbReference type="GeneID" id="27984751"/>
<dbReference type="InterPro" id="IPR022666">
    <property type="entry name" value="Ribosomal_uL2_RNA-bd_dom"/>
</dbReference>
<comment type="subunit">
    <text evidence="2 6">Part of the 50S ribosomal subunit.</text>
</comment>
<evidence type="ECO:0000256" key="4">
    <source>
        <dbReference type="ARBA" id="ARBA00022980"/>
    </source>
</evidence>
<dbReference type="InterPro" id="IPR014722">
    <property type="entry name" value="Rib_uL2_dom2"/>
</dbReference>
<dbReference type="FunFam" id="4.10.950.10:FF:000001">
    <property type="entry name" value="50S ribosomal protein L2"/>
    <property type="match status" value="1"/>
</dbReference>
<dbReference type="AlphaFoldDB" id="A0A191T4J0"/>
<dbReference type="InterPro" id="IPR005880">
    <property type="entry name" value="Ribosomal_uL2_bac/org-type"/>
</dbReference>
<feature type="domain" description="Large ribosomal subunit protein uL2 RNA-binding" evidence="9">
    <location>
        <begin position="42"/>
        <end position="118"/>
    </location>
</feature>
<dbReference type="HAMAP" id="MF_01320_B">
    <property type="entry name" value="Ribosomal_uL2_B"/>
    <property type="match status" value="1"/>
</dbReference>
<keyword evidence="3 10" id="KW-0934">Plastid</keyword>
<evidence type="ECO:0000256" key="1">
    <source>
        <dbReference type="ARBA" id="ARBA00005636"/>
    </source>
</evidence>
<dbReference type="GO" id="GO:0005762">
    <property type="term" value="C:mitochondrial large ribosomal subunit"/>
    <property type="evidence" value="ECO:0007669"/>
    <property type="project" value="TreeGrafter"/>
</dbReference>
<dbReference type="RefSeq" id="YP_009258388.1">
    <property type="nucleotide sequence ID" value="NC_030355.1"/>
</dbReference>
<dbReference type="GO" id="GO:0019843">
    <property type="term" value="F:rRNA binding"/>
    <property type="evidence" value="ECO:0007669"/>
    <property type="project" value="UniProtKB-UniRule"/>
</dbReference>
<evidence type="ECO:0000259" key="9">
    <source>
        <dbReference type="SMART" id="SM01383"/>
    </source>
</evidence>
<evidence type="ECO:0000259" key="8">
    <source>
        <dbReference type="SMART" id="SM01382"/>
    </source>
</evidence>
<geneLocation type="chloroplast" evidence="10"/>
<dbReference type="PANTHER" id="PTHR13691:SF5">
    <property type="entry name" value="LARGE RIBOSOMAL SUBUNIT PROTEIN UL2M"/>
    <property type="match status" value="1"/>
</dbReference>
<dbReference type="Pfam" id="PF00181">
    <property type="entry name" value="Ribosomal_L2_N"/>
    <property type="match status" value="1"/>
</dbReference>
<dbReference type="PROSITE" id="PS00467">
    <property type="entry name" value="RIBOSOMAL_L2"/>
    <property type="match status" value="1"/>
</dbReference>
<feature type="domain" description="Large ribosomal subunit protein uL2 C-terminal" evidence="8">
    <location>
        <begin position="124"/>
        <end position="253"/>
    </location>
</feature>
<dbReference type="Gene3D" id="4.10.950.10">
    <property type="entry name" value="Ribosomal protein L2, domain 3"/>
    <property type="match status" value="1"/>
</dbReference>
<dbReference type="Gene3D" id="2.30.30.30">
    <property type="match status" value="1"/>
</dbReference>